<protein>
    <recommendedName>
        <fullName evidence="4 10">3-deoxy-D-manno-octulosonic acid transferase</fullName>
        <shortName evidence="10">Kdo transferase</shortName>
        <ecNumber evidence="3 10">2.4.99.12</ecNumber>
    </recommendedName>
    <alternativeName>
        <fullName evidence="6 10">Lipid IV(A) 3-deoxy-D-manno-octulosonic acid transferase</fullName>
    </alternativeName>
</protein>
<dbReference type="InterPro" id="IPR007507">
    <property type="entry name" value="Glycos_transf_N"/>
</dbReference>
<keyword evidence="13" id="KW-1185">Reference proteome</keyword>
<keyword evidence="10" id="KW-1003">Cell membrane</keyword>
<evidence type="ECO:0000256" key="2">
    <source>
        <dbReference type="ARBA" id="ARBA00004713"/>
    </source>
</evidence>
<dbReference type="OrthoDB" id="9789797at2"/>
<evidence type="ECO:0000313" key="12">
    <source>
        <dbReference type="EMBL" id="TDR93889.1"/>
    </source>
</evidence>
<dbReference type="SUPFAM" id="SSF53756">
    <property type="entry name" value="UDP-Glycosyltransferase/glycogen phosphorylase"/>
    <property type="match status" value="1"/>
</dbReference>
<name>A0A4V3DYT8_9HYPH</name>
<evidence type="ECO:0000256" key="4">
    <source>
        <dbReference type="ARBA" id="ARBA00019077"/>
    </source>
</evidence>
<organism evidence="12 13">
    <name type="scientific">Enterovirga rhinocerotis</name>
    <dbReference type="NCBI Taxonomy" id="1339210"/>
    <lineage>
        <taxon>Bacteria</taxon>
        <taxon>Pseudomonadati</taxon>
        <taxon>Pseudomonadota</taxon>
        <taxon>Alphaproteobacteria</taxon>
        <taxon>Hyphomicrobiales</taxon>
        <taxon>Methylobacteriaceae</taxon>
        <taxon>Enterovirga</taxon>
    </lineage>
</organism>
<evidence type="ECO:0000256" key="7">
    <source>
        <dbReference type="ARBA" id="ARBA00049183"/>
    </source>
</evidence>
<comment type="pathway">
    <text evidence="2 10">Bacterial outer membrane biogenesis; LPS core biosynthesis.</text>
</comment>
<dbReference type="GO" id="GO:0009244">
    <property type="term" value="P:lipopolysaccharide core region biosynthetic process"/>
    <property type="evidence" value="ECO:0007669"/>
    <property type="project" value="UniProtKB-UniRule"/>
</dbReference>
<evidence type="ECO:0000256" key="5">
    <source>
        <dbReference type="ARBA" id="ARBA00022679"/>
    </source>
</evidence>
<keyword evidence="10" id="KW-0472">Membrane</keyword>
<evidence type="ECO:0000313" key="13">
    <source>
        <dbReference type="Proteomes" id="UP000295122"/>
    </source>
</evidence>
<dbReference type="GO" id="GO:0009245">
    <property type="term" value="P:lipid A biosynthetic process"/>
    <property type="evidence" value="ECO:0007669"/>
    <property type="project" value="TreeGrafter"/>
</dbReference>
<feature type="site" description="Transition state stabilizer" evidence="9">
    <location>
        <position position="211"/>
    </location>
</feature>
<dbReference type="Gene3D" id="3.40.50.11720">
    <property type="entry name" value="3-Deoxy-D-manno-octulosonic-acid transferase, N-terminal domain"/>
    <property type="match status" value="1"/>
</dbReference>
<keyword evidence="10" id="KW-0448">Lipopolysaccharide biosynthesis</keyword>
<evidence type="ECO:0000256" key="6">
    <source>
        <dbReference type="ARBA" id="ARBA00031445"/>
    </source>
</evidence>
<feature type="domain" description="3-deoxy-D-manno-octulosonic-acid transferase N-terminal" evidence="11">
    <location>
        <begin position="39"/>
        <end position="214"/>
    </location>
</feature>
<dbReference type="EMBL" id="SNZR01000011">
    <property type="protein sequence ID" value="TDR93889.1"/>
    <property type="molecule type" value="Genomic_DNA"/>
</dbReference>
<dbReference type="Pfam" id="PF04413">
    <property type="entry name" value="Glycos_transf_N"/>
    <property type="match status" value="1"/>
</dbReference>
<gene>
    <name evidence="12" type="ORF">EV668_1158</name>
</gene>
<dbReference type="PANTHER" id="PTHR42755:SF1">
    <property type="entry name" value="3-DEOXY-D-MANNO-OCTULOSONIC ACID TRANSFERASE, MITOCHONDRIAL-RELATED"/>
    <property type="match status" value="1"/>
</dbReference>
<comment type="similarity">
    <text evidence="10">Belongs to the glycosyltransferase group 1 family.</text>
</comment>
<feature type="site" description="Transition state stabilizer" evidence="9">
    <location>
        <position position="135"/>
    </location>
</feature>
<dbReference type="Proteomes" id="UP000295122">
    <property type="component" value="Unassembled WGS sequence"/>
</dbReference>
<evidence type="ECO:0000256" key="9">
    <source>
        <dbReference type="PIRSR" id="PIRSR639901-2"/>
    </source>
</evidence>
<dbReference type="InterPro" id="IPR039901">
    <property type="entry name" value="Kdotransferase"/>
</dbReference>
<evidence type="ECO:0000256" key="10">
    <source>
        <dbReference type="RuleBase" id="RU365103"/>
    </source>
</evidence>
<evidence type="ECO:0000256" key="1">
    <source>
        <dbReference type="ARBA" id="ARBA00003394"/>
    </source>
</evidence>
<dbReference type="InterPro" id="IPR038107">
    <property type="entry name" value="Glycos_transf_N_sf"/>
</dbReference>
<dbReference type="AlphaFoldDB" id="A0A4V3DYT8"/>
<dbReference type="Gene3D" id="3.40.50.2000">
    <property type="entry name" value="Glycogen Phosphorylase B"/>
    <property type="match status" value="1"/>
</dbReference>
<dbReference type="RefSeq" id="WP_133768848.1">
    <property type="nucleotide sequence ID" value="NZ_SNZR01000011.1"/>
</dbReference>
<evidence type="ECO:0000256" key="8">
    <source>
        <dbReference type="PIRSR" id="PIRSR639901-1"/>
    </source>
</evidence>
<evidence type="ECO:0000259" key="11">
    <source>
        <dbReference type="Pfam" id="PF04413"/>
    </source>
</evidence>
<comment type="subcellular location">
    <subcellularLocation>
        <location evidence="10">Cell membrane</location>
    </subcellularLocation>
</comment>
<feature type="active site" description="Proton acceptor" evidence="8">
    <location>
        <position position="67"/>
    </location>
</feature>
<dbReference type="EC" id="2.4.99.12" evidence="3 10"/>
<evidence type="ECO:0000256" key="3">
    <source>
        <dbReference type="ARBA" id="ARBA00012621"/>
    </source>
</evidence>
<sequence length="434" mass="45974">MSRPVPAPLAAYRIAATLLSPLAAPYLRRRADRGKEEPERLGERFGRTDRPRPDGPLVWAHGASIGETQSLLPLIGALVGRGLSVLVTSGTRTSAEILEKRLPAGAFHQYLPLDVPRYVRRFLDHWQPSLALFAESEVWPNLLVEIDRRAIPLALVNGRLSARSLAGWQRAPMTGRAVFGRFTLCLAQSEGDAERLALLGAPVAAVSGNLKFDIPPLPADPADVEALAGRLAGRPLWMAASTHPGEEEEVVAAHLALRAQRPGLLTILAPRHPERGDALAEDARGSGLSVTRRSLGEPAEAAGDLHLVDTVGDLGLFYRIAPLVLMGGSLVPHGGQNPIEPARLGAAVLHGPHVANFAEIYEALDAAGGALAVDPPERLAATVAELLRQPGLIRGMARAGHATLGRFGGALARTLEALAPYLPPENPAGSRDPA</sequence>
<comment type="caution">
    <text evidence="12">The sequence shown here is derived from an EMBL/GenBank/DDBJ whole genome shotgun (WGS) entry which is preliminary data.</text>
</comment>
<proteinExistence type="inferred from homology"/>
<keyword evidence="5 10" id="KW-0808">Transferase</keyword>
<reference evidence="12 13" key="1">
    <citation type="submission" date="2019-03" db="EMBL/GenBank/DDBJ databases">
        <title>Genomic Encyclopedia of Type Strains, Phase IV (KMG-IV): sequencing the most valuable type-strain genomes for metagenomic binning, comparative biology and taxonomic classification.</title>
        <authorList>
            <person name="Goeker M."/>
        </authorList>
    </citation>
    <scope>NUCLEOTIDE SEQUENCE [LARGE SCALE GENOMIC DNA]</scope>
    <source>
        <strain evidence="12 13">DSM 25903</strain>
    </source>
</reference>
<dbReference type="UniPathway" id="UPA00958"/>
<dbReference type="GO" id="GO:0043842">
    <property type="term" value="F:Kdo transferase activity"/>
    <property type="evidence" value="ECO:0007669"/>
    <property type="project" value="UniProtKB-EC"/>
</dbReference>
<dbReference type="GO" id="GO:0005886">
    <property type="term" value="C:plasma membrane"/>
    <property type="evidence" value="ECO:0007669"/>
    <property type="project" value="UniProtKB-SubCell"/>
</dbReference>
<dbReference type="PANTHER" id="PTHR42755">
    <property type="entry name" value="3-DEOXY-MANNO-OCTULOSONATE CYTIDYLYLTRANSFERASE"/>
    <property type="match status" value="1"/>
</dbReference>
<comment type="function">
    <text evidence="1 10">Involved in lipopolysaccharide (LPS) biosynthesis. Catalyzes the transfer of 3-deoxy-D-manno-octulosonate (Kdo) residue(s) from CMP-Kdo to lipid IV(A), the tetraacyldisaccharide-1,4'-bisphosphate precursor of lipid A.</text>
</comment>
<comment type="catalytic activity">
    <reaction evidence="7 10">
        <text>lipid IVA (E. coli) + CMP-3-deoxy-beta-D-manno-octulosonate = alpha-Kdo-(2-&gt;6)-lipid IVA (E. coli) + CMP + H(+)</text>
        <dbReference type="Rhea" id="RHEA:28066"/>
        <dbReference type="ChEBI" id="CHEBI:15378"/>
        <dbReference type="ChEBI" id="CHEBI:58603"/>
        <dbReference type="ChEBI" id="CHEBI:60364"/>
        <dbReference type="ChEBI" id="CHEBI:60377"/>
        <dbReference type="ChEBI" id="CHEBI:85987"/>
        <dbReference type="EC" id="2.4.99.12"/>
    </reaction>
</comment>
<accession>A0A4V3DYT8</accession>